<name>A0ABR3FTK5_9AGAR</name>
<feature type="coiled-coil region" evidence="1">
    <location>
        <begin position="566"/>
        <end position="593"/>
    </location>
</feature>
<dbReference type="Proteomes" id="UP001465976">
    <property type="component" value="Unassembled WGS sequence"/>
</dbReference>
<evidence type="ECO:0000259" key="2">
    <source>
        <dbReference type="Pfam" id="PF12937"/>
    </source>
</evidence>
<dbReference type="PANTHER" id="PTHR34223">
    <property type="entry name" value="OS11G0201299 PROTEIN"/>
    <property type="match status" value="1"/>
</dbReference>
<proteinExistence type="predicted"/>
<comment type="caution">
    <text evidence="3">The sequence shown here is derived from an EMBL/GenBank/DDBJ whole genome shotgun (WGS) entry which is preliminary data.</text>
</comment>
<dbReference type="EMBL" id="JBAHYK010000090">
    <property type="protein sequence ID" value="KAL0578654.1"/>
    <property type="molecule type" value="Genomic_DNA"/>
</dbReference>
<dbReference type="InterPro" id="IPR036047">
    <property type="entry name" value="F-box-like_dom_sf"/>
</dbReference>
<dbReference type="Gene3D" id="1.20.1280.50">
    <property type="match status" value="1"/>
</dbReference>
<feature type="domain" description="F-box" evidence="2">
    <location>
        <begin position="663"/>
        <end position="687"/>
    </location>
</feature>
<evidence type="ECO:0000256" key="1">
    <source>
        <dbReference type="SAM" id="Coils"/>
    </source>
</evidence>
<sequence length="1076" mass="123330">MTNCCEKCSFAVFDIASRHMPISRDKLRSEYTITSTKLVEVLSHIADEEQDMERYDAEIARVKGILARLEEKRSALKQKILGRRSYVSAMRRVPSELWVEVFEHHIAQTIPQTWQEMPASDDEFDGFEYEEEWRAALEAPFKLSRVCKHRSKAQELSVFVRDTGSSPSLMIEEEIVADGGDAFQMLMNHTPRIRRLLMFDLDFPSVERPLDPRLSQLNCLRLVHSVYPPWFQEAVRKAPLDSVVIEHGEPTPFETISSNLTLRTLDILDLAGSAGPLLNSLPTLPNLDSLIIQRFRGHIVPQPPIKSDSLRHLRIHHGDGNPSGFLRSLDLPNLQRFELHLPETAIRLSHLLFPLSSFSSLQQLFLGFRYPSFLINSRLEVIFRALPNLATLGISLFYDVIGIYPDRDTQSRLEADLCSFFSQLEKTPTLGSRLESLFLTVTWTPMTTAMVEALTLMLETRARSKHTLLREVNLSGQFSRRRLASELVARLRAVHAKGIKCVITDPRFGKTYFHPNRLIPDMTNCCEKCSFAVFDVASRHAPLPRDEFRSEYTIPSTKMVEILSHIADEEEDMERYDAEIARVKGILATLEEKRTALNSKILRRRSYISALRRVPSELWAEVFEYHIAQTLPSTTQVMLPGEDDPEGSEYDKEWHAALQAPFRLSHVCKRWRDIANSTPRLWSTIFLNLRWRHANRALGLYLDRSKTQDLSVLVRDTKYGSSKRRSIEGQIAADGAHAFRMLMDHMSRFRRLLMFDLDFPPMHRPLEPTLSRLDSLRVVHSEHPSWFQEAVRKAPLDSVVIEHGEPTLFEMISSSSTLKILHILEMDEVAVPLLELLPTLPILDSLFIQRFYGHIEPQPPKKSDTLRYLRIDYRDRDPCGFLQSLDLPNLKRLELHLPEADIGLGNLLPYLPAFSSLRQIFIGFRYPSFLENSRLVDIFQSLPNIGTVGISIFYVDTVMEPDRDVQVELEADVCSFFSKLEKTPTLGTRLESILLTVTWAPTTTAMIKALTRMLEARARTRNSSLTDFHLVGEFSRRLPPGLVARLRAVHTKGIKCVVTDMHDKTYFHPNRVGIGH</sequence>
<protein>
    <recommendedName>
        <fullName evidence="2">F-box domain-containing protein</fullName>
    </recommendedName>
</protein>
<reference evidence="3 4" key="1">
    <citation type="submission" date="2024-02" db="EMBL/GenBank/DDBJ databases">
        <title>A draft genome for the cacao thread blight pathogen Marasmius crinis-equi.</title>
        <authorList>
            <person name="Cohen S.P."/>
            <person name="Baruah I.K."/>
            <person name="Amoako-Attah I."/>
            <person name="Bukari Y."/>
            <person name="Meinhardt L.W."/>
            <person name="Bailey B.A."/>
        </authorList>
    </citation>
    <scope>NUCLEOTIDE SEQUENCE [LARGE SCALE GENOMIC DNA]</scope>
    <source>
        <strain evidence="3 4">GH-76</strain>
    </source>
</reference>
<dbReference type="InterPro" id="IPR053197">
    <property type="entry name" value="F-box_SCFL_complex_component"/>
</dbReference>
<dbReference type="Pfam" id="PF12937">
    <property type="entry name" value="F-box-like"/>
    <property type="match status" value="1"/>
</dbReference>
<evidence type="ECO:0000313" key="4">
    <source>
        <dbReference type="Proteomes" id="UP001465976"/>
    </source>
</evidence>
<dbReference type="SUPFAM" id="SSF81383">
    <property type="entry name" value="F-box domain"/>
    <property type="match status" value="1"/>
</dbReference>
<keyword evidence="4" id="KW-1185">Reference proteome</keyword>
<evidence type="ECO:0000313" key="3">
    <source>
        <dbReference type="EMBL" id="KAL0578654.1"/>
    </source>
</evidence>
<keyword evidence="1" id="KW-0175">Coiled coil</keyword>
<dbReference type="InterPro" id="IPR001810">
    <property type="entry name" value="F-box_dom"/>
</dbReference>
<accession>A0ABR3FTK5</accession>
<feature type="coiled-coil region" evidence="1">
    <location>
        <begin position="45"/>
        <end position="79"/>
    </location>
</feature>
<organism evidence="3 4">
    <name type="scientific">Marasmius crinis-equi</name>
    <dbReference type="NCBI Taxonomy" id="585013"/>
    <lineage>
        <taxon>Eukaryota</taxon>
        <taxon>Fungi</taxon>
        <taxon>Dikarya</taxon>
        <taxon>Basidiomycota</taxon>
        <taxon>Agaricomycotina</taxon>
        <taxon>Agaricomycetes</taxon>
        <taxon>Agaricomycetidae</taxon>
        <taxon>Agaricales</taxon>
        <taxon>Marasmiineae</taxon>
        <taxon>Marasmiaceae</taxon>
        <taxon>Marasmius</taxon>
    </lineage>
</organism>
<gene>
    <name evidence="3" type="ORF">V5O48_003354</name>
</gene>
<dbReference type="SUPFAM" id="SSF52047">
    <property type="entry name" value="RNI-like"/>
    <property type="match status" value="1"/>
</dbReference>
<dbReference type="PANTHER" id="PTHR34223:SF51">
    <property type="entry name" value="OS06G0556300 PROTEIN"/>
    <property type="match status" value="1"/>
</dbReference>